<dbReference type="Proteomes" id="UP000265040">
    <property type="component" value="Chromosome 4"/>
</dbReference>
<dbReference type="InterPro" id="IPR047531">
    <property type="entry name" value="SAM_Scm-like"/>
</dbReference>
<evidence type="ECO:0000256" key="2">
    <source>
        <dbReference type="ARBA" id="ARBA00008469"/>
    </source>
</evidence>
<gene>
    <name evidence="11" type="primary">SCML2</name>
</gene>
<dbReference type="InterPro" id="IPR050548">
    <property type="entry name" value="PcG_chromatin_remod_factors"/>
</dbReference>
<feature type="repeat" description="MBT" evidence="8">
    <location>
        <begin position="114"/>
        <end position="215"/>
    </location>
</feature>
<evidence type="ECO:0000256" key="6">
    <source>
        <dbReference type="ARBA" id="ARBA00023163"/>
    </source>
</evidence>
<comment type="similarity">
    <text evidence="2">Belongs to the SCM family.</text>
</comment>
<feature type="repeat" description="MBT" evidence="8">
    <location>
        <begin position="8"/>
        <end position="106"/>
    </location>
</feature>
<evidence type="ECO:0000256" key="1">
    <source>
        <dbReference type="ARBA" id="ARBA00004123"/>
    </source>
</evidence>
<dbReference type="FunFam" id="2.30.30.140:FF:000016">
    <property type="entry name" value="polycomb protein SCMH1 isoform X1"/>
    <property type="match status" value="1"/>
</dbReference>
<keyword evidence="12" id="KW-1185">Reference proteome</keyword>
<evidence type="ECO:0000313" key="11">
    <source>
        <dbReference type="Ensembl" id="ENSATEP00000019340.1"/>
    </source>
</evidence>
<keyword evidence="6" id="KW-0804">Transcription</keyword>
<keyword evidence="7" id="KW-0539">Nucleus</keyword>
<dbReference type="SMART" id="SM00454">
    <property type="entry name" value="SAM"/>
    <property type="match status" value="1"/>
</dbReference>
<feature type="domain" description="SAM" evidence="10">
    <location>
        <begin position="607"/>
        <end position="676"/>
    </location>
</feature>
<accession>A0A3Q1IGK5</accession>
<evidence type="ECO:0000256" key="5">
    <source>
        <dbReference type="ARBA" id="ARBA00023015"/>
    </source>
</evidence>
<dbReference type="CDD" id="cd09578">
    <property type="entry name" value="SAM_Scm"/>
    <property type="match status" value="1"/>
</dbReference>
<feature type="region of interest" description="Disordered" evidence="9">
    <location>
        <begin position="501"/>
        <end position="550"/>
    </location>
</feature>
<reference evidence="11" key="1">
    <citation type="submission" date="2021-04" db="EMBL/GenBank/DDBJ databases">
        <authorList>
            <consortium name="Wellcome Sanger Institute Data Sharing"/>
        </authorList>
    </citation>
    <scope>NUCLEOTIDE SEQUENCE [LARGE SCALE GENOMIC DNA]</scope>
</reference>
<dbReference type="CDD" id="cd20109">
    <property type="entry name" value="MBT_SCML2_rpt2"/>
    <property type="match status" value="1"/>
</dbReference>
<dbReference type="InterPro" id="IPR013761">
    <property type="entry name" value="SAM/pointed_sf"/>
</dbReference>
<dbReference type="InterPro" id="IPR033763">
    <property type="entry name" value="SCML2_RBR"/>
</dbReference>
<comment type="subcellular location">
    <subcellularLocation>
        <location evidence="1">Nucleus</location>
    </subcellularLocation>
</comment>
<dbReference type="PANTHER" id="PTHR12247:SF84">
    <property type="entry name" value="SEX COMB ON MIDLEG-LIKE PROTEIN 2"/>
    <property type="match status" value="1"/>
</dbReference>
<dbReference type="Gene3D" id="2.30.30.140">
    <property type="match status" value="2"/>
</dbReference>
<dbReference type="InterPro" id="IPR001660">
    <property type="entry name" value="SAM"/>
</dbReference>
<dbReference type="InterPro" id="IPR004092">
    <property type="entry name" value="Mbt"/>
</dbReference>
<evidence type="ECO:0000256" key="9">
    <source>
        <dbReference type="SAM" id="MobiDB-lite"/>
    </source>
</evidence>
<dbReference type="FunFam" id="1.10.150.50:FF:000018">
    <property type="entry name" value="Polycomb protein scmh1 isoform 4"/>
    <property type="match status" value="1"/>
</dbReference>
<feature type="compositionally biased region" description="Polar residues" evidence="9">
    <location>
        <begin position="528"/>
        <end position="548"/>
    </location>
</feature>
<keyword evidence="3" id="KW-0678">Repressor</keyword>
<dbReference type="InterPro" id="IPR038348">
    <property type="entry name" value="SLED_sf"/>
</dbReference>
<evidence type="ECO:0000256" key="4">
    <source>
        <dbReference type="ARBA" id="ARBA00022737"/>
    </source>
</evidence>
<evidence type="ECO:0000256" key="3">
    <source>
        <dbReference type="ARBA" id="ARBA00022491"/>
    </source>
</evidence>
<dbReference type="GO" id="GO:0003682">
    <property type="term" value="F:chromatin binding"/>
    <property type="evidence" value="ECO:0007669"/>
    <property type="project" value="TreeGrafter"/>
</dbReference>
<reference evidence="11" key="2">
    <citation type="submission" date="2025-08" db="UniProtKB">
        <authorList>
            <consortium name="Ensembl"/>
        </authorList>
    </citation>
    <scope>IDENTIFICATION</scope>
</reference>
<dbReference type="GO" id="GO:0042393">
    <property type="term" value="F:histone binding"/>
    <property type="evidence" value="ECO:0007669"/>
    <property type="project" value="TreeGrafter"/>
</dbReference>
<evidence type="ECO:0000259" key="10">
    <source>
        <dbReference type="SMART" id="SM00454"/>
    </source>
</evidence>
<dbReference type="Pfam" id="PF12140">
    <property type="entry name" value="SLED"/>
    <property type="match status" value="1"/>
</dbReference>
<dbReference type="Pfam" id="PF17208">
    <property type="entry name" value="RBR"/>
    <property type="match status" value="1"/>
</dbReference>
<keyword evidence="5" id="KW-0805">Transcription regulation</keyword>
<feature type="compositionally biased region" description="Polar residues" evidence="9">
    <location>
        <begin position="501"/>
        <end position="512"/>
    </location>
</feature>
<evidence type="ECO:0000313" key="12">
    <source>
        <dbReference type="Proteomes" id="UP000265040"/>
    </source>
</evidence>
<dbReference type="Ensembl" id="ENSATET00000019666.3">
    <property type="protein sequence ID" value="ENSATEP00000019340.1"/>
    <property type="gene ID" value="ENSATEG00000013420.3"/>
</dbReference>
<feature type="region of interest" description="Disordered" evidence="9">
    <location>
        <begin position="216"/>
        <end position="261"/>
    </location>
</feature>
<sequence length="678" mass="74781">MICFLDAFNWEEYLKETSSTPAPPNCFRQARVPPSNDFKVGMKLEAHDPRNSTSVCIATVMGITGVRLRLRLDGSDNSNDFWRLVDSSDIQPIGTCEKNGDMLQPPLGFRMNASSWPMFLLRTLNGAEMAPTTAFKKEPPTPPQNSFKPGLKLEAVDKKNPYLICPATIGEVKGDEVFIMFDGWRGAFDYWCKYDSRDIFPVGWCSLTKHSLQPPGNSVTLPKNLQILPASPSKPSRRSMQSPYRLPNPLPPLPVRKGVRGRRPKSETLALLKAVAEAAAAQNGTVPENTQLVPRPHKKRGPKPGSKVGPCSNSHLCVYVNKHGNCGPHLDRKQMQHLPDHFGPGPVNAVLQQVVQSCIDCAYQPKVLLSALQTHSGGGEVVRVRTDGGVCVVKLPSASSASFVLRFLETMCHHLQCDNLFSSQPFSHYTAYDRSKSVKEEVLDAPSLVRGSKRSLSGVSPPYAAPLSPKHLRTEAHPSEETLPHEENGLIKEQRYMDSASNSITPRPQTVRSSSEYHSQASSHYHHGNSTPMRRISSNPAELSSSQPLRRVEGTERIYRSSCIIIILTLASRAQCVCSALAAASSTTGPEALASDRESLQLPSKNPSSWSIEEVMQFVRDADPTALAPHAELFRKHEIDGKALMLLRSDMIMKYMGLKLGPALKLCHHIERLKQGKL</sequence>
<dbReference type="PROSITE" id="PS51079">
    <property type="entry name" value="MBT"/>
    <property type="match status" value="2"/>
</dbReference>
<dbReference type="PANTHER" id="PTHR12247">
    <property type="entry name" value="POLYCOMB GROUP PROTEIN"/>
    <property type="match status" value="1"/>
</dbReference>
<feature type="compositionally biased region" description="Basic and acidic residues" evidence="9">
    <location>
        <begin position="472"/>
        <end position="489"/>
    </location>
</feature>
<dbReference type="OrthoDB" id="5912862at2759"/>
<reference evidence="11" key="3">
    <citation type="submission" date="2025-09" db="UniProtKB">
        <authorList>
            <consortium name="Ensembl"/>
        </authorList>
    </citation>
    <scope>IDENTIFICATION</scope>
</reference>
<evidence type="ECO:0000256" key="7">
    <source>
        <dbReference type="ARBA" id="ARBA00023242"/>
    </source>
</evidence>
<dbReference type="Gene3D" id="1.10.150.50">
    <property type="entry name" value="Transcription Factor, Ets-1"/>
    <property type="match status" value="1"/>
</dbReference>
<dbReference type="GO" id="GO:0045892">
    <property type="term" value="P:negative regulation of DNA-templated transcription"/>
    <property type="evidence" value="ECO:0007669"/>
    <property type="project" value="TreeGrafter"/>
</dbReference>
<dbReference type="SUPFAM" id="SSF47769">
    <property type="entry name" value="SAM/Pointed domain"/>
    <property type="match status" value="1"/>
</dbReference>
<feature type="region of interest" description="Disordered" evidence="9">
    <location>
        <begin position="453"/>
        <end position="489"/>
    </location>
</feature>
<feature type="region of interest" description="Disordered" evidence="9">
    <location>
        <begin position="288"/>
        <end position="307"/>
    </location>
</feature>
<dbReference type="AlphaFoldDB" id="A0A3Q1IGK5"/>
<dbReference type="Pfam" id="PF02820">
    <property type="entry name" value="MBT"/>
    <property type="match status" value="2"/>
</dbReference>
<dbReference type="SMART" id="SM00561">
    <property type="entry name" value="MBT"/>
    <property type="match status" value="2"/>
</dbReference>
<dbReference type="SUPFAM" id="SSF63748">
    <property type="entry name" value="Tudor/PWWP/MBT"/>
    <property type="match status" value="2"/>
</dbReference>
<dbReference type="GeneTree" id="ENSGT00940000159407"/>
<dbReference type="InterPro" id="IPR021987">
    <property type="entry name" value="SLED"/>
</dbReference>
<dbReference type="GO" id="GO:0005634">
    <property type="term" value="C:nucleus"/>
    <property type="evidence" value="ECO:0007669"/>
    <property type="project" value="UniProtKB-SubCell"/>
</dbReference>
<dbReference type="Gene3D" id="3.90.1150.190">
    <property type="entry name" value="SLED domain"/>
    <property type="match status" value="1"/>
</dbReference>
<evidence type="ECO:0000256" key="8">
    <source>
        <dbReference type="PROSITE-ProRule" id="PRU00459"/>
    </source>
</evidence>
<dbReference type="OMA" id="GMPKEEN"/>
<keyword evidence="4" id="KW-0677">Repeat</keyword>
<proteinExistence type="inferred from homology"/>
<protein>
    <recommendedName>
        <fullName evidence="10">SAM domain-containing protein</fullName>
    </recommendedName>
</protein>
<feature type="compositionally biased region" description="Low complexity" evidence="9">
    <location>
        <begin position="513"/>
        <end position="523"/>
    </location>
</feature>
<dbReference type="Pfam" id="PF00536">
    <property type="entry name" value="SAM_1"/>
    <property type="match status" value="1"/>
</dbReference>
<organism evidence="11 12">
    <name type="scientific">Anabas testudineus</name>
    <name type="common">Climbing perch</name>
    <name type="synonym">Anthias testudineus</name>
    <dbReference type="NCBI Taxonomy" id="64144"/>
    <lineage>
        <taxon>Eukaryota</taxon>
        <taxon>Metazoa</taxon>
        <taxon>Chordata</taxon>
        <taxon>Craniata</taxon>
        <taxon>Vertebrata</taxon>
        <taxon>Euteleostomi</taxon>
        <taxon>Actinopterygii</taxon>
        <taxon>Neopterygii</taxon>
        <taxon>Teleostei</taxon>
        <taxon>Neoteleostei</taxon>
        <taxon>Acanthomorphata</taxon>
        <taxon>Anabantaria</taxon>
        <taxon>Anabantiformes</taxon>
        <taxon>Anabantoidei</taxon>
        <taxon>Anabantidae</taxon>
        <taxon>Anabas</taxon>
    </lineage>
</organism>
<name>A0A3Q1IGK5_ANATE</name>